<feature type="compositionally biased region" description="Basic and acidic residues" evidence="1">
    <location>
        <begin position="643"/>
        <end position="658"/>
    </location>
</feature>
<reference evidence="3" key="1">
    <citation type="submission" date="2015-07" db="EMBL/GenBank/DDBJ databases">
        <title>Adaptation to a free-living lifestyle via gene acquisitions in the diplomonad Trepomonas sp. PC1.</title>
        <authorList>
            <person name="Xu F."/>
            <person name="Jerlstrom-Hultqvist J."/>
            <person name="Kolisko M."/>
            <person name="Simpson A.G.B."/>
            <person name="Roger A.J."/>
            <person name="Svard S.G."/>
            <person name="Andersson J.O."/>
        </authorList>
    </citation>
    <scope>NUCLEOTIDE SEQUENCE</scope>
    <source>
        <strain evidence="3">PC1</strain>
    </source>
</reference>
<dbReference type="PROSITE" id="PS50252">
    <property type="entry name" value="TBOX_3"/>
    <property type="match status" value="1"/>
</dbReference>
<accession>A0A146K030</accession>
<dbReference type="InterPro" id="IPR046360">
    <property type="entry name" value="T-box_DNA-bd"/>
</dbReference>
<feature type="region of interest" description="Disordered" evidence="1">
    <location>
        <begin position="596"/>
        <end position="727"/>
    </location>
</feature>
<feature type="compositionally biased region" description="Basic and acidic residues" evidence="1">
    <location>
        <begin position="691"/>
        <end position="723"/>
    </location>
</feature>
<evidence type="ECO:0000313" key="3">
    <source>
        <dbReference type="EMBL" id="JAP90292.1"/>
    </source>
</evidence>
<feature type="domain" description="T-box" evidence="2">
    <location>
        <begin position="54"/>
        <end position="98"/>
    </location>
</feature>
<name>A0A146K030_9EUKA</name>
<feature type="non-terminal residue" evidence="3">
    <location>
        <position position="1"/>
    </location>
</feature>
<feature type="region of interest" description="Disordered" evidence="1">
    <location>
        <begin position="772"/>
        <end position="819"/>
    </location>
</feature>
<feature type="region of interest" description="Disordered" evidence="1">
    <location>
        <begin position="490"/>
        <end position="509"/>
    </location>
</feature>
<evidence type="ECO:0000259" key="2">
    <source>
        <dbReference type="PROSITE" id="PS50252"/>
    </source>
</evidence>
<evidence type="ECO:0000256" key="1">
    <source>
        <dbReference type="SAM" id="MobiDB-lite"/>
    </source>
</evidence>
<gene>
    <name evidence="3" type="ORF">TPC1_30213</name>
</gene>
<dbReference type="EMBL" id="GDID01006314">
    <property type="protein sequence ID" value="JAP90292.1"/>
    <property type="molecule type" value="Transcribed_RNA"/>
</dbReference>
<dbReference type="AlphaFoldDB" id="A0A146K030"/>
<dbReference type="GO" id="GO:0003700">
    <property type="term" value="F:DNA-binding transcription factor activity"/>
    <property type="evidence" value="ECO:0007669"/>
    <property type="project" value="InterPro"/>
</dbReference>
<dbReference type="GO" id="GO:0045893">
    <property type="term" value="P:positive regulation of DNA-templated transcription"/>
    <property type="evidence" value="ECO:0007669"/>
    <property type="project" value="InterPro"/>
</dbReference>
<sequence length="819" mass="96037">QTRLNDQLIKNLLIVKDSTTKLILLLENIRRLTHTPVNVEFQIIKHSFYLQLIGEDWLTPSILFNIFYLLNFFSGAIKETVGKQFLQTIQKYQPKLTINFLMNTEEPQFTKFWDMIISQSKKKIDATISMKDFTKICEKEALDIAQYEDYQMQCQIQGVAPLVVFIQKDINTIKQKSNLKTQEIQSERLPEFYDQQQLAKQEEEMKKQEAKKPLEEDIVEQIILLQQKLNIDEAEQLYIKEMITDQKIQKQYIQKLKKIIDLQLKFTQYTALKKEIMDQMAVFLKNKMNTQFLEQLVELRYCMINMFSIVSDFQRLICAPLNLNFLPEPIYQFIMSGFSQKLFNYSLKLSKYPTNVDQVNLTMNFEKDKAKIILNQPITNLETFSELFWTQICSITKQDNVKMTGEAQMVLDQIVNESQEQSKFASLIQHASESKVRLVKIPISDQIEMFEYNYDEFEQLASKEEEEEEQEEPEQVSLFEQITQNLERLKNKTSKVHMNTKNTSRKYDGSSFVNSLESYSRLDDELFQTKTKQKSSKRSKSPKILVVMDKTQKIASPQEKLADLAKSMGPEISFAEAKEKIVYIDEFGNEISQQEVERRRKKALPIQKSSPLHESPILLSREKKYKHRIEKSDSYRAPAVKILKPEQKPEVKQTDVKKVTPVSGKKSFGESSIKHMPLKQPQKAKRSKPNNSKEEKSKDAKIETHLEEEKYEVKQTEQPEQKTDSAQARFVTKKVQDLATRIKEYSIRSESLTESLKEKKIEYQIFKKDQVSKTEISKVEKPRDESKTEISTLKVEKKPKSVKEEEFEEIEGEEEEETE</sequence>
<proteinExistence type="predicted"/>
<feature type="compositionally biased region" description="Basic and acidic residues" evidence="1">
    <location>
        <begin position="772"/>
        <end position="804"/>
    </location>
</feature>
<organism evidence="3">
    <name type="scientific">Trepomonas sp. PC1</name>
    <dbReference type="NCBI Taxonomy" id="1076344"/>
    <lineage>
        <taxon>Eukaryota</taxon>
        <taxon>Metamonada</taxon>
        <taxon>Diplomonadida</taxon>
        <taxon>Hexamitidae</taxon>
        <taxon>Hexamitinae</taxon>
        <taxon>Trepomonas</taxon>
    </lineage>
</organism>
<feature type="compositionally biased region" description="Acidic residues" evidence="1">
    <location>
        <begin position="805"/>
        <end position="819"/>
    </location>
</feature>
<protein>
    <recommendedName>
        <fullName evidence="2">T-box domain-containing protein</fullName>
    </recommendedName>
</protein>